<name>A0ABW5SCU5_9BACL</name>
<sequence length="101" mass="11993">MRRTELKELWQKRMDDYEASNLTGTEWCMAQEIPLSQFRYWRRKLRLTQLSHPADQWMSIELEAQAIHAPLFIHCGFAKVEVHAGFDSDLFADVLRVLRTL</sequence>
<evidence type="ECO:0000313" key="2">
    <source>
        <dbReference type="Proteomes" id="UP001597399"/>
    </source>
</evidence>
<dbReference type="NCBIfam" id="NF047593">
    <property type="entry name" value="IS66_ISAeme5_TnpA"/>
    <property type="match status" value="1"/>
</dbReference>
<reference evidence="2" key="1">
    <citation type="journal article" date="2019" name="Int. J. Syst. Evol. Microbiol.">
        <title>The Global Catalogue of Microorganisms (GCM) 10K type strain sequencing project: providing services to taxonomists for standard genome sequencing and annotation.</title>
        <authorList>
            <consortium name="The Broad Institute Genomics Platform"/>
            <consortium name="The Broad Institute Genome Sequencing Center for Infectious Disease"/>
            <person name="Wu L."/>
            <person name="Ma J."/>
        </authorList>
    </citation>
    <scope>NUCLEOTIDE SEQUENCE [LARGE SCALE GENOMIC DNA]</scope>
    <source>
        <strain evidence="2">TISTR 2466</strain>
    </source>
</reference>
<keyword evidence="2" id="KW-1185">Reference proteome</keyword>
<evidence type="ECO:0008006" key="3">
    <source>
        <dbReference type="Google" id="ProtNLM"/>
    </source>
</evidence>
<organism evidence="1 2">
    <name type="scientific">Sporolactobacillus shoreicorticis</name>
    <dbReference type="NCBI Taxonomy" id="1923877"/>
    <lineage>
        <taxon>Bacteria</taxon>
        <taxon>Bacillati</taxon>
        <taxon>Bacillota</taxon>
        <taxon>Bacilli</taxon>
        <taxon>Bacillales</taxon>
        <taxon>Sporolactobacillaceae</taxon>
        <taxon>Sporolactobacillus</taxon>
    </lineage>
</organism>
<protein>
    <recommendedName>
        <fullName evidence="3">Transposase</fullName>
    </recommendedName>
</protein>
<comment type="caution">
    <text evidence="1">The sequence shown here is derived from an EMBL/GenBank/DDBJ whole genome shotgun (WGS) entry which is preliminary data.</text>
</comment>
<dbReference type="RefSeq" id="WP_253065673.1">
    <property type="nucleotide sequence ID" value="NZ_JAMXWM010000067.1"/>
</dbReference>
<gene>
    <name evidence="1" type="ORF">ACFSUE_22505</name>
</gene>
<dbReference type="EMBL" id="JBHUMQ010000081">
    <property type="protein sequence ID" value="MFD2696365.1"/>
    <property type="molecule type" value="Genomic_DNA"/>
</dbReference>
<dbReference type="Proteomes" id="UP001597399">
    <property type="component" value="Unassembled WGS sequence"/>
</dbReference>
<proteinExistence type="predicted"/>
<accession>A0ABW5SCU5</accession>
<evidence type="ECO:0000313" key="1">
    <source>
        <dbReference type="EMBL" id="MFD2696365.1"/>
    </source>
</evidence>